<evidence type="ECO:0000256" key="1">
    <source>
        <dbReference type="ARBA" id="ARBA00022679"/>
    </source>
</evidence>
<evidence type="ECO:0000259" key="3">
    <source>
        <dbReference type="PROSITE" id="PS51186"/>
    </source>
</evidence>
<proteinExistence type="predicted"/>
<organism evidence="4 5">
    <name type="scientific">Microbispora amethystogenes</name>
    <dbReference type="NCBI Taxonomy" id="1427754"/>
    <lineage>
        <taxon>Bacteria</taxon>
        <taxon>Bacillati</taxon>
        <taxon>Actinomycetota</taxon>
        <taxon>Actinomycetes</taxon>
        <taxon>Streptosporangiales</taxon>
        <taxon>Streptosporangiaceae</taxon>
        <taxon>Microbispora</taxon>
    </lineage>
</organism>
<feature type="domain" description="N-acetyltransferase" evidence="3">
    <location>
        <begin position="26"/>
        <end position="179"/>
    </location>
</feature>
<sequence>MAEEASAGDLVRDALRGAGESEAAPLRIRRYRWPDLDAVWSLHQVGLAEVGVVPGDGVYYDDDFPRITEVYLAAGGDFLVGEVAPAGIVAMGGLRRIDGHTAEMCRLRVHPDHQRRGYGTRMTEALEERARSLGYSTLRGDTTLRQVAALTLYRKSGWRELRREARGDNVVIYIEKQLSAVVSPLFPR</sequence>
<dbReference type="SUPFAM" id="SSF55729">
    <property type="entry name" value="Acyl-CoA N-acyltransferases (Nat)"/>
    <property type="match status" value="1"/>
</dbReference>
<accession>A0ABQ4F940</accession>
<protein>
    <submittedName>
        <fullName evidence="4">GNAT family N-acetyltransferase</fullName>
    </submittedName>
</protein>
<dbReference type="InterPro" id="IPR000182">
    <property type="entry name" value="GNAT_dom"/>
</dbReference>
<name>A0ABQ4F940_9ACTN</name>
<dbReference type="Proteomes" id="UP000651728">
    <property type="component" value="Unassembled WGS sequence"/>
</dbReference>
<keyword evidence="2" id="KW-0012">Acyltransferase</keyword>
<dbReference type="PANTHER" id="PTHR43877:SF5">
    <property type="entry name" value="BLL8307 PROTEIN"/>
    <property type="match status" value="1"/>
</dbReference>
<dbReference type="PANTHER" id="PTHR43877">
    <property type="entry name" value="AMINOALKYLPHOSPHONATE N-ACETYLTRANSFERASE-RELATED-RELATED"/>
    <property type="match status" value="1"/>
</dbReference>
<evidence type="ECO:0000256" key="2">
    <source>
        <dbReference type="ARBA" id="ARBA00023315"/>
    </source>
</evidence>
<dbReference type="Gene3D" id="3.40.630.30">
    <property type="match status" value="1"/>
</dbReference>
<dbReference type="InterPro" id="IPR050832">
    <property type="entry name" value="Bact_Acetyltransf"/>
</dbReference>
<dbReference type="Pfam" id="PF00583">
    <property type="entry name" value="Acetyltransf_1"/>
    <property type="match status" value="1"/>
</dbReference>
<evidence type="ECO:0000313" key="4">
    <source>
        <dbReference type="EMBL" id="GIH31340.1"/>
    </source>
</evidence>
<reference evidence="4 5" key="1">
    <citation type="submission" date="2021-01" db="EMBL/GenBank/DDBJ databases">
        <title>Whole genome shotgun sequence of Microbispora amethystogenes NBRC 101907.</title>
        <authorList>
            <person name="Komaki H."/>
            <person name="Tamura T."/>
        </authorList>
    </citation>
    <scope>NUCLEOTIDE SEQUENCE [LARGE SCALE GENOMIC DNA]</scope>
    <source>
        <strain evidence="4 5">NBRC 101907</strain>
    </source>
</reference>
<dbReference type="InterPro" id="IPR016181">
    <property type="entry name" value="Acyl_CoA_acyltransferase"/>
</dbReference>
<keyword evidence="1" id="KW-0808">Transferase</keyword>
<dbReference type="CDD" id="cd04301">
    <property type="entry name" value="NAT_SF"/>
    <property type="match status" value="1"/>
</dbReference>
<evidence type="ECO:0000313" key="5">
    <source>
        <dbReference type="Proteomes" id="UP000651728"/>
    </source>
</evidence>
<dbReference type="EMBL" id="BOOB01000009">
    <property type="protein sequence ID" value="GIH31340.1"/>
    <property type="molecule type" value="Genomic_DNA"/>
</dbReference>
<gene>
    <name evidence="4" type="ORF">Mam01_15040</name>
</gene>
<comment type="caution">
    <text evidence="4">The sequence shown here is derived from an EMBL/GenBank/DDBJ whole genome shotgun (WGS) entry which is preliminary data.</text>
</comment>
<dbReference type="RefSeq" id="WP_239101112.1">
    <property type="nucleotide sequence ID" value="NZ_BAABEJ010000005.1"/>
</dbReference>
<keyword evidence="5" id="KW-1185">Reference proteome</keyword>
<dbReference type="PROSITE" id="PS51186">
    <property type="entry name" value="GNAT"/>
    <property type="match status" value="1"/>
</dbReference>